<dbReference type="Proteomes" id="UP000305109">
    <property type="component" value="Unassembled WGS sequence"/>
</dbReference>
<keyword evidence="2" id="KW-0812">Transmembrane</keyword>
<feature type="compositionally biased region" description="Low complexity" evidence="1">
    <location>
        <begin position="33"/>
        <end position="54"/>
    </location>
</feature>
<keyword evidence="2" id="KW-1133">Transmembrane helix</keyword>
<evidence type="ECO:0000256" key="1">
    <source>
        <dbReference type="SAM" id="MobiDB-lite"/>
    </source>
</evidence>
<protein>
    <submittedName>
        <fullName evidence="3">Septum formation initiator family protein</fullName>
    </submittedName>
</protein>
<dbReference type="RefSeq" id="WP_136910413.1">
    <property type="nucleotide sequence ID" value="NZ_SUMD01000006.1"/>
</dbReference>
<keyword evidence="2" id="KW-0472">Membrane</keyword>
<proteinExistence type="predicted"/>
<comment type="caution">
    <text evidence="3">The sequence shown here is derived from an EMBL/GenBank/DDBJ whole genome shotgun (WGS) entry which is preliminary data.</text>
</comment>
<dbReference type="Pfam" id="PF04977">
    <property type="entry name" value="DivIC"/>
    <property type="match status" value="1"/>
</dbReference>
<feature type="compositionally biased region" description="Basic and acidic residues" evidence="1">
    <location>
        <begin position="16"/>
        <end position="27"/>
    </location>
</feature>
<organism evidence="3 4">
    <name type="scientific">Rhodococcus oryzae</name>
    <dbReference type="NCBI Taxonomy" id="2571143"/>
    <lineage>
        <taxon>Bacteria</taxon>
        <taxon>Bacillati</taxon>
        <taxon>Actinomycetota</taxon>
        <taxon>Actinomycetes</taxon>
        <taxon>Mycobacteriales</taxon>
        <taxon>Nocardiaceae</taxon>
        <taxon>Rhodococcus</taxon>
    </lineage>
</organism>
<gene>
    <name evidence="3" type="ORF">FCG67_14220</name>
</gene>
<accession>A0ABY2RIG6</accession>
<feature type="transmembrane region" description="Helical" evidence="2">
    <location>
        <begin position="94"/>
        <end position="112"/>
    </location>
</feature>
<sequence>MSQRGRSRPGGSPAGRDPRRTRDESAARRPSRGRTTGPTASAPGSGPAAGGKPAPEFEPESSSEKPIRARGSRAGSSGEDKPERTILGLSTGKAVMLAVVVCALALTLAVPLRNYLTQRSEADRVAAQQKELEEDLKQLTRQKQQNDDPAYISAEARERLQYVKPGETPFQVQLPGEVATRPEQLSERKRTGDPWYTDLWRPIVEPQPEPSATPAPPVQEPPPPAPDSTGAGSMTIPHDQGGPVG</sequence>
<name>A0ABY2RIG6_9NOCA</name>
<keyword evidence="4" id="KW-1185">Reference proteome</keyword>
<feature type="compositionally biased region" description="Pro residues" evidence="1">
    <location>
        <begin position="205"/>
        <end position="226"/>
    </location>
</feature>
<feature type="region of interest" description="Disordered" evidence="1">
    <location>
        <begin position="1"/>
        <end position="85"/>
    </location>
</feature>
<reference evidence="3 4" key="1">
    <citation type="submission" date="2019-04" db="EMBL/GenBank/DDBJ databases">
        <title>Rhodococcus oryzae sp. nov., a novel actinomycete isolated from rhizosphere soil of rice (Oryza sativa L.).</title>
        <authorList>
            <person name="Li C."/>
        </authorList>
    </citation>
    <scope>NUCLEOTIDE SEQUENCE [LARGE SCALE GENOMIC DNA]</scope>
    <source>
        <strain evidence="3 4">NEAU-CX67</strain>
    </source>
</reference>
<evidence type="ECO:0000313" key="3">
    <source>
        <dbReference type="EMBL" id="TJZ77009.1"/>
    </source>
</evidence>
<dbReference type="InterPro" id="IPR007060">
    <property type="entry name" value="FtsL/DivIC"/>
</dbReference>
<dbReference type="EMBL" id="SUMD01000006">
    <property type="protein sequence ID" value="TJZ77009.1"/>
    <property type="molecule type" value="Genomic_DNA"/>
</dbReference>
<feature type="compositionally biased region" description="Low complexity" evidence="1">
    <location>
        <begin position="1"/>
        <end position="15"/>
    </location>
</feature>
<evidence type="ECO:0000313" key="4">
    <source>
        <dbReference type="Proteomes" id="UP000305109"/>
    </source>
</evidence>
<evidence type="ECO:0000256" key="2">
    <source>
        <dbReference type="SAM" id="Phobius"/>
    </source>
</evidence>
<feature type="region of interest" description="Disordered" evidence="1">
    <location>
        <begin position="172"/>
        <end position="245"/>
    </location>
</feature>